<evidence type="ECO:0000313" key="2">
    <source>
        <dbReference type="Proteomes" id="UP001589627"/>
    </source>
</evidence>
<accession>A0ABV5Y931</accession>
<dbReference type="CDD" id="cd07067">
    <property type="entry name" value="HP_PGM_like"/>
    <property type="match status" value="1"/>
</dbReference>
<dbReference type="PANTHER" id="PTHR47623:SF1">
    <property type="entry name" value="OS09G0287300 PROTEIN"/>
    <property type="match status" value="1"/>
</dbReference>
<dbReference type="PANTHER" id="PTHR47623">
    <property type="entry name" value="OS09G0287300 PROTEIN"/>
    <property type="match status" value="1"/>
</dbReference>
<dbReference type="SMART" id="SM00855">
    <property type="entry name" value="PGAM"/>
    <property type="match status" value="1"/>
</dbReference>
<gene>
    <name evidence="1" type="ORF">ACFFNX_04955</name>
</gene>
<protein>
    <submittedName>
        <fullName evidence="1">Histidine phosphatase family protein</fullName>
    </submittedName>
</protein>
<dbReference type="EMBL" id="JBHLZP010000020">
    <property type="protein sequence ID" value="MFB9831536.1"/>
    <property type="molecule type" value="Genomic_DNA"/>
</dbReference>
<organism evidence="1 2">
    <name type="scientific">Actinoallomurus acaciae</name>
    <dbReference type="NCBI Taxonomy" id="502577"/>
    <lineage>
        <taxon>Bacteria</taxon>
        <taxon>Bacillati</taxon>
        <taxon>Actinomycetota</taxon>
        <taxon>Actinomycetes</taxon>
        <taxon>Streptosporangiales</taxon>
        <taxon>Thermomonosporaceae</taxon>
        <taxon>Actinoallomurus</taxon>
    </lineage>
</organism>
<dbReference type="InterPro" id="IPR029033">
    <property type="entry name" value="His_PPase_superfam"/>
</dbReference>
<dbReference type="InterPro" id="IPR013078">
    <property type="entry name" value="His_Pase_superF_clade-1"/>
</dbReference>
<sequence length="171" mass="18677">MVADSVRTLAILRHAKSAWPDVADHQRPLADRGRRDAPRAGVWLRDNGAIPDHVLCSTARRARETWRLTAGALQPAPLVTYDDRLYDADVERVMDAIAEVPDRVTRLLLVGHAPMVQALTLYLAGDAVGDALARAQTRFPTCAIAMLAVPDGWASLRPRSGVLLDFVVPRG</sequence>
<dbReference type="Pfam" id="PF00300">
    <property type="entry name" value="His_Phos_1"/>
    <property type="match status" value="1"/>
</dbReference>
<comment type="caution">
    <text evidence="1">The sequence shown here is derived from an EMBL/GenBank/DDBJ whole genome shotgun (WGS) entry which is preliminary data.</text>
</comment>
<keyword evidence="2" id="KW-1185">Reference proteome</keyword>
<dbReference type="Gene3D" id="3.40.50.1240">
    <property type="entry name" value="Phosphoglycerate mutase-like"/>
    <property type="match status" value="1"/>
</dbReference>
<name>A0ABV5Y931_9ACTN</name>
<evidence type="ECO:0000313" key="1">
    <source>
        <dbReference type="EMBL" id="MFB9831536.1"/>
    </source>
</evidence>
<dbReference type="RefSeq" id="WP_378195825.1">
    <property type="nucleotide sequence ID" value="NZ_JBHLZP010000020.1"/>
</dbReference>
<dbReference type="Proteomes" id="UP001589627">
    <property type="component" value="Unassembled WGS sequence"/>
</dbReference>
<proteinExistence type="predicted"/>
<reference evidence="1 2" key="1">
    <citation type="submission" date="2024-09" db="EMBL/GenBank/DDBJ databases">
        <authorList>
            <person name="Sun Q."/>
            <person name="Mori K."/>
        </authorList>
    </citation>
    <scope>NUCLEOTIDE SEQUENCE [LARGE SCALE GENOMIC DNA]</scope>
    <source>
        <strain evidence="1 2">TBRC 0563</strain>
    </source>
</reference>
<dbReference type="SUPFAM" id="SSF53254">
    <property type="entry name" value="Phosphoglycerate mutase-like"/>
    <property type="match status" value="1"/>
</dbReference>